<comment type="caution">
    <text evidence="2">The sequence shown here is derived from an EMBL/GenBank/DDBJ whole genome shotgun (WGS) entry which is preliminary data.</text>
</comment>
<evidence type="ECO:0000256" key="1">
    <source>
        <dbReference type="SAM" id="MobiDB-lite"/>
    </source>
</evidence>
<dbReference type="AlphaFoldDB" id="A0A6A3G6Z2"/>
<feature type="compositionally biased region" description="Polar residues" evidence="1">
    <location>
        <begin position="69"/>
        <end position="79"/>
    </location>
</feature>
<feature type="compositionally biased region" description="Polar residues" evidence="1">
    <location>
        <begin position="1"/>
        <end position="13"/>
    </location>
</feature>
<name>A0A6A3G6Z2_9STRA</name>
<feature type="region of interest" description="Disordered" evidence="1">
    <location>
        <begin position="1"/>
        <end position="92"/>
    </location>
</feature>
<protein>
    <submittedName>
        <fullName evidence="2">Uncharacterized protein</fullName>
    </submittedName>
</protein>
<evidence type="ECO:0000313" key="3">
    <source>
        <dbReference type="Proteomes" id="UP000435112"/>
    </source>
</evidence>
<feature type="non-terminal residue" evidence="2">
    <location>
        <position position="92"/>
    </location>
</feature>
<proteinExistence type="predicted"/>
<dbReference type="Proteomes" id="UP000435112">
    <property type="component" value="Unassembled WGS sequence"/>
</dbReference>
<reference evidence="2 3" key="1">
    <citation type="submission" date="2018-09" db="EMBL/GenBank/DDBJ databases">
        <title>Genomic investigation of the strawberry pathogen Phytophthora fragariae indicates pathogenicity is determined by transcriptional variation in three key races.</title>
        <authorList>
            <person name="Adams T.M."/>
            <person name="Armitage A.D."/>
            <person name="Sobczyk M.K."/>
            <person name="Bates H.J."/>
            <person name="Dunwell J.M."/>
            <person name="Nellist C.F."/>
            <person name="Harrison R.J."/>
        </authorList>
    </citation>
    <scope>NUCLEOTIDE SEQUENCE [LARGE SCALE GENOMIC DNA]</scope>
    <source>
        <strain evidence="2 3">SCRP324</strain>
    </source>
</reference>
<sequence length="92" mass="10324">MLSGLATNPQLSIGPTMRRRRASDTDRRLQMELTSEDSHVQNNGSGSNASKRRQNNSSTTSRVRWPYETNLNSKPSPTEVNRVIPIPRQMTG</sequence>
<gene>
    <name evidence="2" type="ORF">PR002_g32616</name>
</gene>
<dbReference type="EMBL" id="QXFU01011319">
    <property type="protein sequence ID" value="KAE8952653.1"/>
    <property type="molecule type" value="Genomic_DNA"/>
</dbReference>
<accession>A0A6A3G6Z2</accession>
<evidence type="ECO:0000313" key="2">
    <source>
        <dbReference type="EMBL" id="KAE8952653.1"/>
    </source>
</evidence>
<organism evidence="2 3">
    <name type="scientific">Phytophthora rubi</name>
    <dbReference type="NCBI Taxonomy" id="129364"/>
    <lineage>
        <taxon>Eukaryota</taxon>
        <taxon>Sar</taxon>
        <taxon>Stramenopiles</taxon>
        <taxon>Oomycota</taxon>
        <taxon>Peronosporomycetes</taxon>
        <taxon>Peronosporales</taxon>
        <taxon>Peronosporaceae</taxon>
        <taxon>Phytophthora</taxon>
    </lineage>
</organism>
<feature type="compositionally biased region" description="Polar residues" evidence="1">
    <location>
        <begin position="40"/>
        <end position="62"/>
    </location>
</feature>